<dbReference type="PANTHER" id="PTHR46060">
    <property type="entry name" value="MARINER MOS1 TRANSPOSASE-LIKE PROTEIN"/>
    <property type="match status" value="1"/>
</dbReference>
<keyword evidence="3" id="KW-1185">Reference proteome</keyword>
<dbReference type="Proteomes" id="UP000807504">
    <property type="component" value="Unassembled WGS sequence"/>
</dbReference>
<dbReference type="PANTHER" id="PTHR46060:SF1">
    <property type="entry name" value="MARINER MOS1 TRANSPOSASE-LIKE PROTEIN"/>
    <property type="match status" value="1"/>
</dbReference>
<reference evidence="2" key="1">
    <citation type="journal article" date="2020" name="bioRxiv">
        <title>Chromosome-level reference genome of the European wasp spider Argiope bruennichi: a resource for studies on range expansion and evolutionary adaptation.</title>
        <authorList>
            <person name="Sheffer M.M."/>
            <person name="Hoppe A."/>
            <person name="Krehenwinkel H."/>
            <person name="Uhl G."/>
            <person name="Kuss A.W."/>
            <person name="Jensen L."/>
            <person name="Jensen C."/>
            <person name="Gillespie R.G."/>
            <person name="Hoff K.J."/>
            <person name="Prost S."/>
        </authorList>
    </citation>
    <scope>NUCLEOTIDE SEQUENCE</scope>
</reference>
<name>A0A8T0FMT2_ARGBR</name>
<sequence>MVTVYGEDCVSDKSVRKWSARFRAGRESLVDDPRQGQANTVITADLINKMDDLVRSDRRVILRMLAVKVDVSVGTVWTIIHDRFLYRKVCEQWVPKQLTEEHKD</sequence>
<evidence type="ECO:0000313" key="3">
    <source>
        <dbReference type="Proteomes" id="UP000807504"/>
    </source>
</evidence>
<dbReference type="AlphaFoldDB" id="A0A8T0FMT2"/>
<feature type="domain" description="Mos1 transposase HTH" evidence="1">
    <location>
        <begin position="1"/>
        <end position="25"/>
    </location>
</feature>
<dbReference type="InterPro" id="IPR041426">
    <property type="entry name" value="Mos1_HTH"/>
</dbReference>
<gene>
    <name evidence="2" type="ORF">HNY73_003499</name>
</gene>
<reference evidence="2" key="2">
    <citation type="submission" date="2020-06" db="EMBL/GenBank/DDBJ databases">
        <authorList>
            <person name="Sheffer M."/>
        </authorList>
    </citation>
    <scope>NUCLEOTIDE SEQUENCE</scope>
</reference>
<accession>A0A8T0FMT2</accession>
<organism evidence="2 3">
    <name type="scientific">Argiope bruennichi</name>
    <name type="common">Wasp spider</name>
    <name type="synonym">Aranea bruennichi</name>
    <dbReference type="NCBI Taxonomy" id="94029"/>
    <lineage>
        <taxon>Eukaryota</taxon>
        <taxon>Metazoa</taxon>
        <taxon>Ecdysozoa</taxon>
        <taxon>Arthropoda</taxon>
        <taxon>Chelicerata</taxon>
        <taxon>Arachnida</taxon>
        <taxon>Araneae</taxon>
        <taxon>Araneomorphae</taxon>
        <taxon>Entelegynae</taxon>
        <taxon>Araneoidea</taxon>
        <taxon>Araneidae</taxon>
        <taxon>Argiope</taxon>
    </lineage>
</organism>
<proteinExistence type="predicted"/>
<comment type="caution">
    <text evidence="2">The sequence shown here is derived from an EMBL/GenBank/DDBJ whole genome shotgun (WGS) entry which is preliminary data.</text>
</comment>
<dbReference type="EMBL" id="JABXBU010000003">
    <property type="protein sequence ID" value="KAF8791822.1"/>
    <property type="molecule type" value="Genomic_DNA"/>
</dbReference>
<dbReference type="InterPro" id="IPR052709">
    <property type="entry name" value="Transposase-MT_Hybrid"/>
</dbReference>
<protein>
    <submittedName>
        <fullName evidence="2">Protein GVQW3 like protein</fullName>
    </submittedName>
</protein>
<evidence type="ECO:0000259" key="1">
    <source>
        <dbReference type="Pfam" id="PF17906"/>
    </source>
</evidence>
<evidence type="ECO:0000313" key="2">
    <source>
        <dbReference type="EMBL" id="KAF8791822.1"/>
    </source>
</evidence>
<dbReference type="Pfam" id="PF17906">
    <property type="entry name" value="HTH_48"/>
    <property type="match status" value="1"/>
</dbReference>